<evidence type="ECO:0000313" key="1">
    <source>
        <dbReference type="EMBL" id="PNY79386.1"/>
    </source>
</evidence>
<keyword evidence="2" id="KW-1185">Reference proteome</keyword>
<dbReference type="EMBL" id="PPPD01000004">
    <property type="protein sequence ID" value="PNY79386.1"/>
    <property type="molecule type" value="Genomic_DNA"/>
</dbReference>
<comment type="caution">
    <text evidence="1">The sequence shown here is derived from an EMBL/GenBank/DDBJ whole genome shotgun (WGS) entry which is preliminary data.</text>
</comment>
<evidence type="ECO:0000313" key="2">
    <source>
        <dbReference type="Proteomes" id="UP000236379"/>
    </source>
</evidence>
<proteinExistence type="predicted"/>
<sequence>MYAVLDCVYSSQTCYASVVLPLLYERFPAKSGLADTPALTFSAFPHPERLEDYAIQVMGTRHKISGRLKVEVAWDVCQFFVTRHLESRIRAVSTTDTFA</sequence>
<protein>
    <submittedName>
        <fullName evidence="1">Uncharacterized protein</fullName>
    </submittedName>
</protein>
<reference evidence="1 2" key="1">
    <citation type="submission" date="2018-01" db="EMBL/GenBank/DDBJ databases">
        <title>Deinococcus koreensis sp. nov., a radiation-resistant bacterium isolated from river water.</title>
        <authorList>
            <person name="Choi A."/>
        </authorList>
    </citation>
    <scope>NUCLEOTIDE SEQUENCE [LARGE SCALE GENOMIC DNA]</scope>
    <source>
        <strain evidence="1 2">SJW1-2</strain>
    </source>
</reference>
<organism evidence="1 2">
    <name type="scientific">Deinococcus koreensis</name>
    <dbReference type="NCBI Taxonomy" id="2054903"/>
    <lineage>
        <taxon>Bacteria</taxon>
        <taxon>Thermotogati</taxon>
        <taxon>Deinococcota</taxon>
        <taxon>Deinococci</taxon>
        <taxon>Deinococcales</taxon>
        <taxon>Deinococcaceae</taxon>
        <taxon>Deinococcus</taxon>
    </lineage>
</organism>
<dbReference type="AlphaFoldDB" id="A0A2K3US64"/>
<dbReference type="Proteomes" id="UP000236379">
    <property type="component" value="Unassembled WGS sequence"/>
</dbReference>
<name>A0A2K3US64_9DEIO</name>
<gene>
    <name evidence="1" type="ORF">CVO96_19895</name>
</gene>
<accession>A0A2K3US64</accession>